<sequence>MQVGEAKALHTTKRSSGIDVSDASLAEAWASIRTDGEPQTNWCAFTYAEGSNSVIKLLGSGIGGVSELCSTLLDSMVAFCGVRVGDDKGSARFHRILFVGEEVGGMKKGRAALAKNAVFAVFEGASGGDHDFSSVEDLSVASVFQ</sequence>
<proteinExistence type="predicted"/>
<dbReference type="STRING" id="2880.D8LEM3"/>
<dbReference type="Proteomes" id="UP000002630">
    <property type="component" value="Linkage Group LG24"/>
</dbReference>
<evidence type="ECO:0000313" key="3">
    <source>
        <dbReference type="Proteomes" id="UP000002630"/>
    </source>
</evidence>
<dbReference type="OMA" id="WCAFTYA"/>
<dbReference type="eggNOG" id="ENOG502SCRT">
    <property type="taxonomic scope" value="Eukaryota"/>
</dbReference>
<name>D8LEM3_ECTSI</name>
<protein>
    <recommendedName>
        <fullName evidence="1">ADF-H domain-containing protein</fullName>
    </recommendedName>
</protein>
<dbReference type="Pfam" id="PF00241">
    <property type="entry name" value="Cofilin_ADF"/>
    <property type="match status" value="1"/>
</dbReference>
<dbReference type="SUPFAM" id="SSF55753">
    <property type="entry name" value="Actin depolymerizing proteins"/>
    <property type="match status" value="1"/>
</dbReference>
<dbReference type="PANTHER" id="PTHR10829">
    <property type="entry name" value="CORTACTIN AND DREBRIN"/>
    <property type="match status" value="1"/>
</dbReference>
<dbReference type="GO" id="GO:0030864">
    <property type="term" value="C:cortical actin cytoskeleton"/>
    <property type="evidence" value="ECO:0007669"/>
    <property type="project" value="TreeGrafter"/>
</dbReference>
<dbReference type="EMBL" id="FN647950">
    <property type="protein sequence ID" value="CBN78586.1"/>
    <property type="molecule type" value="Genomic_DNA"/>
</dbReference>
<dbReference type="EMBL" id="FN649749">
    <property type="protein sequence ID" value="CBN78586.1"/>
    <property type="molecule type" value="Genomic_DNA"/>
</dbReference>
<dbReference type="GO" id="GO:0051015">
    <property type="term" value="F:actin filament binding"/>
    <property type="evidence" value="ECO:0007669"/>
    <property type="project" value="TreeGrafter"/>
</dbReference>
<dbReference type="PROSITE" id="PS51263">
    <property type="entry name" value="ADF_H"/>
    <property type="match status" value="1"/>
</dbReference>
<keyword evidence="3" id="KW-1185">Reference proteome</keyword>
<accession>D8LEM3</accession>
<dbReference type="InterPro" id="IPR002108">
    <property type="entry name" value="ADF-H"/>
</dbReference>
<dbReference type="PANTHER" id="PTHR10829:SF25">
    <property type="entry name" value="DREBRIN-LIKE PROTEIN"/>
    <property type="match status" value="1"/>
</dbReference>
<evidence type="ECO:0000259" key="1">
    <source>
        <dbReference type="PROSITE" id="PS51263"/>
    </source>
</evidence>
<organism evidence="2 3">
    <name type="scientific">Ectocarpus siliculosus</name>
    <name type="common">Brown alga</name>
    <name type="synonym">Conferva siliculosa</name>
    <dbReference type="NCBI Taxonomy" id="2880"/>
    <lineage>
        <taxon>Eukaryota</taxon>
        <taxon>Sar</taxon>
        <taxon>Stramenopiles</taxon>
        <taxon>Ochrophyta</taxon>
        <taxon>PX clade</taxon>
        <taxon>Phaeophyceae</taxon>
        <taxon>Ectocarpales</taxon>
        <taxon>Ectocarpaceae</taxon>
        <taxon>Ectocarpus</taxon>
    </lineage>
</organism>
<dbReference type="GO" id="GO:0030833">
    <property type="term" value="P:regulation of actin filament polymerization"/>
    <property type="evidence" value="ECO:0007669"/>
    <property type="project" value="TreeGrafter"/>
</dbReference>
<dbReference type="OrthoDB" id="20822at2759"/>
<dbReference type="AlphaFoldDB" id="D8LEM3"/>
<gene>
    <name evidence="2" type="ORF">Esi_0132_0053</name>
</gene>
<feature type="domain" description="ADF-H" evidence="1">
    <location>
        <begin position="17"/>
        <end position="145"/>
    </location>
</feature>
<dbReference type="InterPro" id="IPR029006">
    <property type="entry name" value="ADF-H/Gelsolin-like_dom_sf"/>
</dbReference>
<dbReference type="Gene3D" id="3.40.20.10">
    <property type="entry name" value="Severin"/>
    <property type="match status" value="1"/>
</dbReference>
<reference evidence="2 3" key="1">
    <citation type="journal article" date="2010" name="Nature">
        <title>The Ectocarpus genome and the independent evolution of multicellularity in brown algae.</title>
        <authorList>
            <person name="Cock J.M."/>
            <person name="Sterck L."/>
            <person name="Rouze P."/>
            <person name="Scornet D."/>
            <person name="Allen A.E."/>
            <person name="Amoutzias G."/>
            <person name="Anthouard V."/>
            <person name="Artiguenave F."/>
            <person name="Aury J.M."/>
            <person name="Badger J.H."/>
            <person name="Beszteri B."/>
            <person name="Billiau K."/>
            <person name="Bonnet E."/>
            <person name="Bothwell J.H."/>
            <person name="Bowler C."/>
            <person name="Boyen C."/>
            <person name="Brownlee C."/>
            <person name="Carrano C.J."/>
            <person name="Charrier B."/>
            <person name="Cho G.Y."/>
            <person name="Coelho S.M."/>
            <person name="Collen J."/>
            <person name="Corre E."/>
            <person name="Da Silva C."/>
            <person name="Delage L."/>
            <person name="Delaroque N."/>
            <person name="Dittami S.M."/>
            <person name="Doulbeau S."/>
            <person name="Elias M."/>
            <person name="Farnham G."/>
            <person name="Gachon C.M."/>
            <person name="Gschloessl B."/>
            <person name="Heesch S."/>
            <person name="Jabbari K."/>
            <person name="Jubin C."/>
            <person name="Kawai H."/>
            <person name="Kimura K."/>
            <person name="Kloareg B."/>
            <person name="Kupper F.C."/>
            <person name="Lang D."/>
            <person name="Le Bail A."/>
            <person name="Leblanc C."/>
            <person name="Lerouge P."/>
            <person name="Lohr M."/>
            <person name="Lopez P.J."/>
            <person name="Martens C."/>
            <person name="Maumus F."/>
            <person name="Michel G."/>
            <person name="Miranda-Saavedra D."/>
            <person name="Morales J."/>
            <person name="Moreau H."/>
            <person name="Motomura T."/>
            <person name="Nagasato C."/>
            <person name="Napoli C.A."/>
            <person name="Nelson D.R."/>
            <person name="Nyvall-Collen P."/>
            <person name="Peters A.F."/>
            <person name="Pommier C."/>
            <person name="Potin P."/>
            <person name="Poulain J."/>
            <person name="Quesneville H."/>
            <person name="Read B."/>
            <person name="Rensing S.A."/>
            <person name="Ritter A."/>
            <person name="Rousvoal S."/>
            <person name="Samanta M."/>
            <person name="Samson G."/>
            <person name="Schroeder D.C."/>
            <person name="Segurens B."/>
            <person name="Strittmatter M."/>
            <person name="Tonon T."/>
            <person name="Tregear J.W."/>
            <person name="Valentin K."/>
            <person name="von Dassow P."/>
            <person name="Yamagishi T."/>
            <person name="Van de Peer Y."/>
            <person name="Wincker P."/>
        </authorList>
    </citation>
    <scope>NUCLEOTIDE SEQUENCE [LARGE SCALE GENOMIC DNA]</scope>
    <source>
        <strain evidence="3">Ec32 / CCAP1310/4</strain>
    </source>
</reference>
<dbReference type="InParanoid" id="D8LEM3"/>
<evidence type="ECO:0000313" key="2">
    <source>
        <dbReference type="EMBL" id="CBN78586.1"/>
    </source>
</evidence>
<dbReference type="GO" id="GO:0005884">
    <property type="term" value="C:actin filament"/>
    <property type="evidence" value="ECO:0007669"/>
    <property type="project" value="TreeGrafter"/>
</dbReference>